<dbReference type="PANTHER" id="PTHR30625:SF3">
    <property type="entry name" value="TOL-PAL SYSTEM PROTEIN TOLQ"/>
    <property type="match status" value="1"/>
</dbReference>
<dbReference type="PANTHER" id="PTHR30625">
    <property type="entry name" value="PROTEIN TOLQ"/>
    <property type="match status" value="1"/>
</dbReference>
<comment type="similarity">
    <text evidence="6">Belongs to the exbB/tolQ family.</text>
</comment>
<feature type="transmembrane region" description="Helical" evidence="8">
    <location>
        <begin position="151"/>
        <end position="174"/>
    </location>
</feature>
<dbReference type="Pfam" id="PF01618">
    <property type="entry name" value="MotA_ExbB"/>
    <property type="match status" value="1"/>
</dbReference>
<keyword evidence="3 8" id="KW-0812">Transmembrane</keyword>
<dbReference type="EMBL" id="DTMF01000312">
    <property type="protein sequence ID" value="HGF35267.1"/>
    <property type="molecule type" value="Genomic_DNA"/>
</dbReference>
<name>A0A7C3Z2T4_9BACT</name>
<proteinExistence type="inferred from homology"/>
<dbReference type="InterPro" id="IPR002898">
    <property type="entry name" value="MotA_ExbB_proton_chnl"/>
</dbReference>
<evidence type="ECO:0000256" key="2">
    <source>
        <dbReference type="ARBA" id="ARBA00022475"/>
    </source>
</evidence>
<evidence type="ECO:0000313" key="10">
    <source>
        <dbReference type="EMBL" id="HGF35267.1"/>
    </source>
</evidence>
<feature type="region of interest" description="Disordered" evidence="7">
    <location>
        <begin position="108"/>
        <end position="131"/>
    </location>
</feature>
<dbReference type="GO" id="GO:0017038">
    <property type="term" value="P:protein import"/>
    <property type="evidence" value="ECO:0007669"/>
    <property type="project" value="TreeGrafter"/>
</dbReference>
<protein>
    <submittedName>
        <fullName evidence="10">Tol-Pal system subunit TolQ</fullName>
    </submittedName>
</protein>
<keyword evidence="2" id="KW-1003">Cell membrane</keyword>
<evidence type="ECO:0000256" key="4">
    <source>
        <dbReference type="ARBA" id="ARBA00022989"/>
    </source>
</evidence>
<organism evidence="10">
    <name type="scientific">Desulfobacca acetoxidans</name>
    <dbReference type="NCBI Taxonomy" id="60893"/>
    <lineage>
        <taxon>Bacteria</taxon>
        <taxon>Pseudomonadati</taxon>
        <taxon>Thermodesulfobacteriota</taxon>
        <taxon>Desulfobaccia</taxon>
        <taxon>Desulfobaccales</taxon>
        <taxon>Desulfobaccaceae</taxon>
        <taxon>Desulfobacca</taxon>
    </lineage>
</organism>
<evidence type="ECO:0000256" key="7">
    <source>
        <dbReference type="SAM" id="MobiDB-lite"/>
    </source>
</evidence>
<keyword evidence="6" id="KW-0813">Transport</keyword>
<sequence>MFWSGLALVSATTGSPAAPRDGSELDIVGAVWAAGPVVKAVLLLLLGFSILSWAIIITKFRQLGRARRENAVFFKTFWAAPNLAAANRDTAHLTYSPAARLFREALAASPTPGEGNPGRRPALPLDPRENPTHRALRRSLSLEGERLSRSLSFLATCGNTAPFIGLFGTVWGIMTSFHSIGIKGSASLATVAPGIAEALIATAAGLAAAIPAVMAYNYFLGQVRRLDSELADFAKDLSPLLTSPGRAASPE</sequence>
<keyword evidence="5 8" id="KW-0472">Membrane</keyword>
<reference evidence="10" key="1">
    <citation type="journal article" date="2020" name="mSystems">
        <title>Genome- and Community-Level Interaction Insights into Carbon Utilization and Element Cycling Functions of Hydrothermarchaeota in Hydrothermal Sediment.</title>
        <authorList>
            <person name="Zhou Z."/>
            <person name="Liu Y."/>
            <person name="Xu W."/>
            <person name="Pan J."/>
            <person name="Luo Z.H."/>
            <person name="Li M."/>
        </authorList>
    </citation>
    <scope>NUCLEOTIDE SEQUENCE [LARGE SCALE GENOMIC DNA]</scope>
    <source>
        <strain evidence="10">SpSt-897</strain>
    </source>
</reference>
<evidence type="ECO:0000256" key="1">
    <source>
        <dbReference type="ARBA" id="ARBA00004651"/>
    </source>
</evidence>
<comment type="subcellular location">
    <subcellularLocation>
        <location evidence="1">Cell membrane</location>
        <topology evidence="1">Multi-pass membrane protein</topology>
    </subcellularLocation>
    <subcellularLocation>
        <location evidence="6">Membrane</location>
        <topology evidence="6">Multi-pass membrane protein</topology>
    </subcellularLocation>
</comment>
<evidence type="ECO:0000256" key="3">
    <source>
        <dbReference type="ARBA" id="ARBA00022692"/>
    </source>
</evidence>
<evidence type="ECO:0000256" key="8">
    <source>
        <dbReference type="SAM" id="Phobius"/>
    </source>
</evidence>
<feature type="domain" description="MotA/TolQ/ExbB proton channel" evidence="9">
    <location>
        <begin position="129"/>
        <end position="229"/>
    </location>
</feature>
<dbReference type="GO" id="GO:0005886">
    <property type="term" value="C:plasma membrane"/>
    <property type="evidence" value="ECO:0007669"/>
    <property type="project" value="UniProtKB-SubCell"/>
</dbReference>
<keyword evidence="4 8" id="KW-1133">Transmembrane helix</keyword>
<dbReference type="InterPro" id="IPR050790">
    <property type="entry name" value="ExbB/TolQ_transport"/>
</dbReference>
<feature type="transmembrane region" description="Helical" evidence="8">
    <location>
        <begin position="41"/>
        <end position="60"/>
    </location>
</feature>
<keyword evidence="6" id="KW-0653">Protein transport</keyword>
<dbReference type="AlphaFoldDB" id="A0A7C3Z2T4"/>
<accession>A0A7C3Z2T4</accession>
<evidence type="ECO:0000256" key="5">
    <source>
        <dbReference type="ARBA" id="ARBA00023136"/>
    </source>
</evidence>
<gene>
    <name evidence="10" type="ORF">ENW96_12965</name>
</gene>
<feature type="transmembrane region" description="Helical" evidence="8">
    <location>
        <begin position="194"/>
        <end position="219"/>
    </location>
</feature>
<evidence type="ECO:0000256" key="6">
    <source>
        <dbReference type="RuleBase" id="RU004057"/>
    </source>
</evidence>
<comment type="caution">
    <text evidence="10">The sequence shown here is derived from an EMBL/GenBank/DDBJ whole genome shotgun (WGS) entry which is preliminary data.</text>
</comment>
<evidence type="ECO:0000259" key="9">
    <source>
        <dbReference type="Pfam" id="PF01618"/>
    </source>
</evidence>